<dbReference type="GO" id="GO:0003677">
    <property type="term" value="F:DNA binding"/>
    <property type="evidence" value="ECO:0007669"/>
    <property type="project" value="InterPro"/>
</dbReference>
<feature type="compositionally biased region" description="Basic residues" evidence="5">
    <location>
        <begin position="1"/>
        <end position="11"/>
    </location>
</feature>
<sequence>MAGRPASRHGASRIQPLRNVDGAVSVEPTSTPPDLYSTVPPLARILNAVPDGPAGDKQMSAWVEAAQAGDREAFQSLVAATYRDVFTLALRLCRSEDDALDVAQEAYLRGYRSIGKFRGDAKFSTWMYRITANCASTHLKKRSRHRHDALDDQPEPTDAEPSRDPVGRAESTELRARLDEALGTLAPKLRAVVVLRDIYDLTHEDIADQLGISVSASKVRLHRARHQLRDQLLPDIVVGSRDL</sequence>
<dbReference type="SUPFAM" id="SSF88946">
    <property type="entry name" value="Sigma2 domain of RNA polymerase sigma factors"/>
    <property type="match status" value="1"/>
</dbReference>
<evidence type="ECO:0000256" key="5">
    <source>
        <dbReference type="SAM" id="MobiDB-lite"/>
    </source>
</evidence>
<dbReference type="InterPro" id="IPR013249">
    <property type="entry name" value="RNA_pol_sigma70_r4_t2"/>
</dbReference>
<evidence type="ECO:0000256" key="1">
    <source>
        <dbReference type="ARBA" id="ARBA00010641"/>
    </source>
</evidence>
<dbReference type="AlphaFoldDB" id="R4Z2T0"/>
<protein>
    <recommendedName>
        <fullName evidence="10">Sigma-70 family RNA polymerase sigma factor</fullName>
    </recommendedName>
</protein>
<dbReference type="Gene3D" id="1.10.1740.10">
    <property type="match status" value="1"/>
</dbReference>
<comment type="similarity">
    <text evidence="1">Belongs to the sigma-70 factor family. ECF subfamily.</text>
</comment>
<dbReference type="CDD" id="cd06171">
    <property type="entry name" value="Sigma70_r4"/>
    <property type="match status" value="1"/>
</dbReference>
<feature type="region of interest" description="Disordered" evidence="5">
    <location>
        <begin position="1"/>
        <end position="33"/>
    </location>
</feature>
<dbReference type="InterPro" id="IPR039425">
    <property type="entry name" value="RNA_pol_sigma-70-like"/>
</dbReference>
<keyword evidence="9" id="KW-1185">Reference proteome</keyword>
<dbReference type="Pfam" id="PF04542">
    <property type="entry name" value="Sigma70_r2"/>
    <property type="match status" value="1"/>
</dbReference>
<dbReference type="PANTHER" id="PTHR43133">
    <property type="entry name" value="RNA POLYMERASE ECF-TYPE SIGMA FACTO"/>
    <property type="match status" value="1"/>
</dbReference>
<organism evidence="8 9">
    <name type="scientific">Candidatus Neomicrothrix parvicella RN1</name>
    <dbReference type="NCBI Taxonomy" id="1229780"/>
    <lineage>
        <taxon>Bacteria</taxon>
        <taxon>Bacillati</taxon>
        <taxon>Actinomycetota</taxon>
        <taxon>Acidimicrobiia</taxon>
        <taxon>Acidimicrobiales</taxon>
        <taxon>Microthrixaceae</taxon>
        <taxon>Candidatus Neomicrothrix</taxon>
    </lineage>
</organism>
<proteinExistence type="inferred from homology"/>
<dbReference type="Pfam" id="PF08281">
    <property type="entry name" value="Sigma70_r4_2"/>
    <property type="match status" value="1"/>
</dbReference>
<dbReference type="GO" id="GO:0016987">
    <property type="term" value="F:sigma factor activity"/>
    <property type="evidence" value="ECO:0007669"/>
    <property type="project" value="UniProtKB-KW"/>
</dbReference>
<dbReference type="InterPro" id="IPR013325">
    <property type="entry name" value="RNA_pol_sigma_r2"/>
</dbReference>
<reference evidence="8 9" key="1">
    <citation type="journal article" date="2013" name="ISME J.">
        <title>Metabolic model for the filamentous 'Candidatus Microthrix parvicella' based on genomic and metagenomic analyses.</title>
        <authorList>
            <person name="Jon McIlroy S."/>
            <person name="Kristiansen R."/>
            <person name="Albertsen M."/>
            <person name="Michael Karst S."/>
            <person name="Rossetti S."/>
            <person name="Lund Nielsen J."/>
            <person name="Tandoi V."/>
            <person name="James Seviour R."/>
            <person name="Nielsen P.H."/>
        </authorList>
    </citation>
    <scope>NUCLEOTIDE SEQUENCE [LARGE SCALE GENOMIC DNA]</scope>
    <source>
        <strain evidence="8 9">RN1</strain>
    </source>
</reference>
<feature type="domain" description="RNA polymerase sigma factor 70 region 4 type 2" evidence="7">
    <location>
        <begin position="176"/>
        <end position="227"/>
    </location>
</feature>
<evidence type="ECO:0000256" key="4">
    <source>
        <dbReference type="ARBA" id="ARBA00023163"/>
    </source>
</evidence>
<evidence type="ECO:0000259" key="6">
    <source>
        <dbReference type="Pfam" id="PF04542"/>
    </source>
</evidence>
<dbReference type="InterPro" id="IPR007627">
    <property type="entry name" value="RNA_pol_sigma70_r2"/>
</dbReference>
<evidence type="ECO:0000259" key="7">
    <source>
        <dbReference type="Pfam" id="PF08281"/>
    </source>
</evidence>
<keyword evidence="2" id="KW-0805">Transcription regulation</keyword>
<dbReference type="GO" id="GO:0006352">
    <property type="term" value="P:DNA-templated transcription initiation"/>
    <property type="evidence" value="ECO:0007669"/>
    <property type="project" value="InterPro"/>
</dbReference>
<feature type="region of interest" description="Disordered" evidence="5">
    <location>
        <begin position="141"/>
        <end position="168"/>
    </location>
</feature>
<feature type="domain" description="RNA polymerase sigma-70 region 2" evidence="6">
    <location>
        <begin position="77"/>
        <end position="144"/>
    </location>
</feature>
<dbReference type="InterPro" id="IPR014284">
    <property type="entry name" value="RNA_pol_sigma-70_dom"/>
</dbReference>
<evidence type="ECO:0000313" key="9">
    <source>
        <dbReference type="Proteomes" id="UP000018291"/>
    </source>
</evidence>
<dbReference type="InterPro" id="IPR036388">
    <property type="entry name" value="WH-like_DNA-bd_sf"/>
</dbReference>
<dbReference type="NCBIfam" id="TIGR02937">
    <property type="entry name" value="sigma70-ECF"/>
    <property type="match status" value="1"/>
</dbReference>
<dbReference type="STRING" id="1229780.BN381_610018"/>
<evidence type="ECO:0000256" key="3">
    <source>
        <dbReference type="ARBA" id="ARBA00023082"/>
    </source>
</evidence>
<dbReference type="Proteomes" id="UP000018291">
    <property type="component" value="Unassembled WGS sequence"/>
</dbReference>
<accession>R4Z2T0</accession>
<dbReference type="HOGENOM" id="CLU_047691_3_0_11"/>
<dbReference type="Gene3D" id="1.10.10.10">
    <property type="entry name" value="Winged helix-like DNA-binding domain superfamily/Winged helix DNA-binding domain"/>
    <property type="match status" value="1"/>
</dbReference>
<dbReference type="EMBL" id="CANL01000058">
    <property type="protein sequence ID" value="CCM65234.1"/>
    <property type="molecule type" value="Genomic_DNA"/>
</dbReference>
<gene>
    <name evidence="8" type="ORF">BN381_610018</name>
</gene>
<dbReference type="SUPFAM" id="SSF88659">
    <property type="entry name" value="Sigma3 and sigma4 domains of RNA polymerase sigma factors"/>
    <property type="match status" value="1"/>
</dbReference>
<keyword evidence="4" id="KW-0804">Transcription</keyword>
<dbReference type="InterPro" id="IPR013324">
    <property type="entry name" value="RNA_pol_sigma_r3/r4-like"/>
</dbReference>
<keyword evidence="3" id="KW-0731">Sigma factor</keyword>
<evidence type="ECO:0008006" key="10">
    <source>
        <dbReference type="Google" id="ProtNLM"/>
    </source>
</evidence>
<evidence type="ECO:0000256" key="2">
    <source>
        <dbReference type="ARBA" id="ARBA00023015"/>
    </source>
</evidence>
<evidence type="ECO:0000313" key="8">
    <source>
        <dbReference type="EMBL" id="CCM65234.1"/>
    </source>
</evidence>
<dbReference type="PANTHER" id="PTHR43133:SF46">
    <property type="entry name" value="RNA POLYMERASE SIGMA-70 FACTOR ECF SUBFAMILY"/>
    <property type="match status" value="1"/>
</dbReference>
<name>R4Z2T0_9ACTN</name>
<comment type="caution">
    <text evidence="8">The sequence shown here is derived from an EMBL/GenBank/DDBJ whole genome shotgun (WGS) entry which is preliminary data.</text>
</comment>
<dbReference type="eggNOG" id="COG1595">
    <property type="taxonomic scope" value="Bacteria"/>
</dbReference>